<dbReference type="InterPro" id="IPR003767">
    <property type="entry name" value="Malate/L-lactate_DH-like"/>
</dbReference>
<dbReference type="Gene3D" id="1.10.1530.10">
    <property type="match status" value="1"/>
</dbReference>
<dbReference type="Proteomes" id="UP000000552">
    <property type="component" value="Plasmid pMLa"/>
</dbReference>
<evidence type="ECO:0000313" key="3">
    <source>
        <dbReference type="EMBL" id="BAB54601.1"/>
    </source>
</evidence>
<name>Q981V8_RHILO</name>
<evidence type="ECO:0000256" key="1">
    <source>
        <dbReference type="ARBA" id="ARBA00006056"/>
    </source>
</evidence>
<dbReference type="InterPro" id="IPR043144">
    <property type="entry name" value="Mal/L-sulf/L-lact_DH-like_ah"/>
</dbReference>
<gene>
    <name evidence="3" type="ordered locus">mlr9216</name>
</gene>
<sequence>MSSTEDLRLGEPHEGRFLVVKSDRLTRICAALLKAAGASEDEAQAVATGCVNANLAGHDSHGVIAIPGYIDSLKAGDIVPGAEWTIVRESPTTAVIDGNWGFGFHVNAKAMALVIEKAKIANVAACTVFRQSHVGRLAAYPLMAVSAGMIGFAVAGSGSFPDCVAPFGGREARLGTNPISIGVPSNLQAPFLLDMATSAAAAGKLEVAIARREKIPEGWLIDAEGRPTTNPHDYLKGGVLLPLGGPEGYKGSGLAAIVELLCGLLPDPGFGPQPSGRENLGCFMAVFNVAAFCPLNKFKQEVAEFARYLKSATPSEGSPGVFYPGEIGYLRAQERMANGIEIEKATWDKLRTLARNYRLAGELDLA</sequence>
<organism evidence="3 4">
    <name type="scientific">Mesorhizobium japonicum (strain LMG 29417 / CECT 9101 / MAFF 303099)</name>
    <name type="common">Mesorhizobium loti (strain MAFF 303099)</name>
    <dbReference type="NCBI Taxonomy" id="266835"/>
    <lineage>
        <taxon>Bacteria</taxon>
        <taxon>Pseudomonadati</taxon>
        <taxon>Pseudomonadota</taxon>
        <taxon>Alphaproteobacteria</taxon>
        <taxon>Hyphomicrobiales</taxon>
        <taxon>Phyllobacteriaceae</taxon>
        <taxon>Mesorhizobium</taxon>
    </lineage>
</organism>
<comment type="similarity">
    <text evidence="1">Belongs to the LDH2/MDH2 oxidoreductase family.</text>
</comment>
<keyword evidence="3" id="KW-0614">Plasmid</keyword>
<dbReference type="InterPro" id="IPR043143">
    <property type="entry name" value="Mal/L-sulf/L-lact_DH-like_NADP"/>
</dbReference>
<dbReference type="InterPro" id="IPR036111">
    <property type="entry name" value="Mal/L-sulfo/L-lacto_DH-like_sf"/>
</dbReference>
<dbReference type="AlphaFoldDB" id="Q981V8"/>
<dbReference type="PANTHER" id="PTHR11091">
    <property type="entry name" value="OXIDOREDUCTASE-RELATED"/>
    <property type="match status" value="1"/>
</dbReference>
<evidence type="ECO:0000313" key="4">
    <source>
        <dbReference type="Proteomes" id="UP000000552"/>
    </source>
</evidence>
<dbReference type="HOGENOM" id="CLU_040452_3_1_5"/>
<dbReference type="Pfam" id="PF02615">
    <property type="entry name" value="Ldh_2"/>
    <property type="match status" value="1"/>
</dbReference>
<dbReference type="SUPFAM" id="SSF89733">
    <property type="entry name" value="L-sulfolactate dehydrogenase-like"/>
    <property type="match status" value="1"/>
</dbReference>
<dbReference type="EMBL" id="BA000013">
    <property type="protein sequence ID" value="BAB54601.1"/>
    <property type="molecule type" value="Genomic_DNA"/>
</dbReference>
<dbReference type="RefSeq" id="WP_010915858.1">
    <property type="nucleotide sequence ID" value="NC_002679.1"/>
</dbReference>
<reference evidence="3 4" key="1">
    <citation type="journal article" date="2000" name="DNA Res.">
        <title>Complete genome structure of the nitrogen-fixing symbiotic bacterium Mesorhizobium loti.</title>
        <authorList>
            <person name="Kaneko T."/>
            <person name="Nakamura Y."/>
            <person name="Sato S."/>
            <person name="Asamizu E."/>
            <person name="Kato T."/>
            <person name="Sasamoto S."/>
            <person name="Watanabe A."/>
            <person name="Idesawa K."/>
            <person name="Ishikawa A."/>
            <person name="Kawashima K."/>
            <person name="Kimura T."/>
            <person name="Kishida Y."/>
            <person name="Kiyokawa C."/>
            <person name="Kohara M."/>
            <person name="Matsumoto M."/>
            <person name="Matsuno A."/>
            <person name="Mochizuki Y."/>
            <person name="Nakayama S."/>
            <person name="Nakazaki N."/>
            <person name="Shimpo S."/>
            <person name="Sugimoto M."/>
            <person name="Takeuchi C."/>
            <person name="Yamada M."/>
            <person name="Tabata S."/>
        </authorList>
    </citation>
    <scope>NUCLEOTIDE SEQUENCE [LARGE SCALE GENOMIC DNA]</scope>
    <source>
        <strain evidence="4">LMG 29417 / CECT 9101 / MAFF 303099</strain>
        <plasmid evidence="3 4">pMLa</plasmid>
    </source>
</reference>
<dbReference type="KEGG" id="mlo:mlr9216"/>
<evidence type="ECO:0000256" key="2">
    <source>
        <dbReference type="ARBA" id="ARBA00023002"/>
    </source>
</evidence>
<dbReference type="GO" id="GO:0016491">
    <property type="term" value="F:oxidoreductase activity"/>
    <property type="evidence" value="ECO:0007669"/>
    <property type="project" value="UniProtKB-KW"/>
</dbReference>
<geneLocation type="plasmid" evidence="3 4">
    <name>pMLa</name>
</geneLocation>
<dbReference type="PANTHER" id="PTHR11091:SF0">
    <property type="entry name" value="MALATE DEHYDROGENASE"/>
    <property type="match status" value="1"/>
</dbReference>
<dbReference type="PATRIC" id="fig|266835.9.peg.7019"/>
<keyword evidence="2" id="KW-0560">Oxidoreductase</keyword>
<dbReference type="Gene3D" id="3.30.1370.60">
    <property type="entry name" value="Hypothetical oxidoreductase yiak, domain 2"/>
    <property type="match status" value="1"/>
</dbReference>
<accession>Q981V8</accession>
<protein>
    <submittedName>
        <fullName evidence="3">Probable malate dehydrogenase</fullName>
    </submittedName>
</protein>
<proteinExistence type="inferred from homology"/>